<dbReference type="Gene3D" id="1.10.287.1490">
    <property type="match status" value="1"/>
</dbReference>
<sequence>MRVLFSTVVAATLQVATAPIAKATPFKLLANHRATLIEKNAPQHTHTKRNTARRKERGRMFRLHKPRPAKSGDKIEFRISHLKALQVPKGWDKLFVSVVSVENGKTVAKSNKVPVRNGGCQWSDTFSESIWVSKDNSSKEIHDCVLKLIVSMGSSRSGILGEAIVSLTSYMSSGAAIPLSIPLNKCNHGTVLHVTVQCLTPRTKLREQESSETKFHLKAINENNYDLPAKSNESDCSNVESSSVEDFDSILSPGEIETMATSFSGSVSNCSHNSTEGSSGRGNMSPSINDRQSPTGRLDSTSSQKSVSHHDYSVNDSSQSNNGSFNSQNIQDISALSAKTINTSNNRLEDAEDTSEELRAEAKMWEMNARKLMGDLDMLRTEFSDQSKKMAGMEIDLSAAQLERDSLKKEVEQLKLSFEDPTVRQKALQDSVSQGEGIPEIENALKEELKFEKESNANLSLQLKRSQEANVELVAVLQELEQTIEQQKIDIENLPSIPSKFSDLEKSLQLSIEENKHLMQQLEQLEESKKNLLVKVQELEGALEDKMQDTEHTKIQNNRTLSDIEMEYQSKLSAKDKEILGLKANVFESIPESCSVETLSRNSGDADLLREIEVLKEKVQELEIDCNELTEENLELLFKLKEAKKNSKEGSASEDLLSNKLKDQSSTSFGSEVNNNLFRIFHSQDMLQGENDMKIGNDDHISIQELETSKLALEVQITDLNRELTDKTSVIGNLEANLSHKEKEIEVLQNLLSELEANVYHLEREKCQLQKHMGTMTKEKNELEIHISDAEQEKQQLSNLVSALEAQMRDLTNEQEFRLSELENSKSQAASLQEKIMEMQSEIDSSTEDLKQNLKVTQIRWSEAQEVCEYLRGANQKLQITIESLAGECSSFEKLNEDLKQQNLKLEEHCSLLGARLRESDERFAKCSGRVELLDMKFALMLEDITSKERHLTSDLDGIFYENRKHMEHGQVLLNQMQKEMMVETRNLELAVENLSLKLSAAYDEKERIASDALLEVSALRADKAKLESSFEEAQSKVVLINSEFDTVQTQYEQKLNDLTTQIAKYKDKMEMLTTEHEKLLKLVEDCKSRELKFKSTINALELKLTVTENERQQIMDESGNLKVQLLQIHKFENEIIALKNELNASNSEKEKLEASLRLISELCDDLKEEKTSSEVKILALEKAVSELEDCKRIRASLEERLVQLENDLRATQTRCIQDTDSQSKRINRQHQQTIQLLEQERNEFQTKAQALEEELKLIKEQKRNQVSKLNRKCLPVHDDQKASKNPVVKNTNQHRGNRKKSLKNDREIMKDQQDPCYSIKHQSEVETEPELLDENVHAVEVDSRQKTQLLENELAKEKEAKNIYEVQLDSSPSQGRNNQANDPVKSTSEELVSKEKFERTKSMLEAELRDIRERYFHMSLKYAEVEAAREELVMKLKATRKLKGWLS</sequence>
<protein>
    <recommendedName>
        <fullName evidence="4">C2 NT-type domain-containing protein</fullName>
    </recommendedName>
</protein>
<feature type="signal peptide" evidence="3">
    <location>
        <begin position="1"/>
        <end position="23"/>
    </location>
</feature>
<dbReference type="EMBL" id="JAYMYS010000005">
    <property type="protein sequence ID" value="KAK7392516.1"/>
    <property type="molecule type" value="Genomic_DNA"/>
</dbReference>
<gene>
    <name evidence="5" type="ORF">VNO78_20958</name>
</gene>
<keyword evidence="1" id="KW-0175">Coiled coil</keyword>
<dbReference type="PROSITE" id="PS51840">
    <property type="entry name" value="C2_NT"/>
    <property type="match status" value="1"/>
</dbReference>
<organism evidence="5 6">
    <name type="scientific">Psophocarpus tetragonolobus</name>
    <name type="common">Winged bean</name>
    <name type="synonym">Dolichos tetragonolobus</name>
    <dbReference type="NCBI Taxonomy" id="3891"/>
    <lineage>
        <taxon>Eukaryota</taxon>
        <taxon>Viridiplantae</taxon>
        <taxon>Streptophyta</taxon>
        <taxon>Embryophyta</taxon>
        <taxon>Tracheophyta</taxon>
        <taxon>Spermatophyta</taxon>
        <taxon>Magnoliopsida</taxon>
        <taxon>eudicotyledons</taxon>
        <taxon>Gunneridae</taxon>
        <taxon>Pentapetalae</taxon>
        <taxon>rosids</taxon>
        <taxon>fabids</taxon>
        <taxon>Fabales</taxon>
        <taxon>Fabaceae</taxon>
        <taxon>Papilionoideae</taxon>
        <taxon>50 kb inversion clade</taxon>
        <taxon>NPAAA clade</taxon>
        <taxon>indigoferoid/millettioid clade</taxon>
        <taxon>Phaseoleae</taxon>
        <taxon>Psophocarpus</taxon>
    </lineage>
</organism>
<feature type="compositionally biased region" description="Polar residues" evidence="2">
    <location>
        <begin position="1369"/>
        <end position="1387"/>
    </location>
</feature>
<feature type="coiled-coil region" evidence="1">
    <location>
        <begin position="703"/>
        <end position="849"/>
    </location>
</feature>
<evidence type="ECO:0000256" key="3">
    <source>
        <dbReference type="SAM" id="SignalP"/>
    </source>
</evidence>
<evidence type="ECO:0000259" key="4">
    <source>
        <dbReference type="PROSITE" id="PS51840"/>
    </source>
</evidence>
<evidence type="ECO:0000256" key="1">
    <source>
        <dbReference type="SAM" id="Coils"/>
    </source>
</evidence>
<proteinExistence type="predicted"/>
<keyword evidence="6" id="KW-1185">Reference proteome</keyword>
<dbReference type="Proteomes" id="UP001386955">
    <property type="component" value="Unassembled WGS sequence"/>
</dbReference>
<feature type="coiled-coil region" evidence="1">
    <location>
        <begin position="442"/>
        <end position="549"/>
    </location>
</feature>
<feature type="domain" description="C2 NT-type" evidence="4">
    <location>
        <begin position="65"/>
        <end position="200"/>
    </location>
</feature>
<feature type="coiled-coil region" evidence="1">
    <location>
        <begin position="605"/>
        <end position="646"/>
    </location>
</feature>
<dbReference type="Pfam" id="PF10358">
    <property type="entry name" value="NT-C2"/>
    <property type="match status" value="1"/>
</dbReference>
<feature type="region of interest" description="Disordered" evidence="2">
    <location>
        <begin position="1367"/>
        <end position="1394"/>
    </location>
</feature>
<evidence type="ECO:0000313" key="5">
    <source>
        <dbReference type="EMBL" id="KAK7392516.1"/>
    </source>
</evidence>
<dbReference type="InterPro" id="IPR019448">
    <property type="entry name" value="NT-C2"/>
</dbReference>
<dbReference type="PANTHER" id="PTHR47270:SF3">
    <property type="entry name" value="HYPOTETICAL PROTEIN"/>
    <property type="match status" value="1"/>
</dbReference>
<feature type="region of interest" description="Disordered" evidence="2">
    <location>
        <begin position="1281"/>
        <end position="1304"/>
    </location>
</feature>
<feature type="compositionally biased region" description="Polar residues" evidence="2">
    <location>
        <begin position="264"/>
        <end position="306"/>
    </location>
</feature>
<evidence type="ECO:0000256" key="2">
    <source>
        <dbReference type="SAM" id="MobiDB-lite"/>
    </source>
</evidence>
<feature type="coiled-coil region" evidence="1">
    <location>
        <begin position="882"/>
        <end position="909"/>
    </location>
</feature>
<feature type="coiled-coil region" evidence="1">
    <location>
        <begin position="974"/>
        <end position="1273"/>
    </location>
</feature>
<comment type="caution">
    <text evidence="5">The sequence shown here is derived from an EMBL/GenBank/DDBJ whole genome shotgun (WGS) entry which is preliminary data.</text>
</comment>
<feature type="region of interest" description="Disordered" evidence="2">
    <location>
        <begin position="264"/>
        <end position="327"/>
    </location>
</feature>
<evidence type="ECO:0000313" key="6">
    <source>
        <dbReference type="Proteomes" id="UP001386955"/>
    </source>
</evidence>
<accession>A0AAN9SAW4</accession>
<feature type="chain" id="PRO_5042920850" description="C2 NT-type domain-containing protein" evidence="3">
    <location>
        <begin position="24"/>
        <end position="1448"/>
    </location>
</feature>
<name>A0AAN9SAW4_PSOTE</name>
<dbReference type="PANTHER" id="PTHR47270">
    <property type="entry name" value="PROTEIN MLP1-LIKE"/>
    <property type="match status" value="1"/>
</dbReference>
<keyword evidence="3" id="KW-0732">Signal</keyword>
<feature type="coiled-coil region" evidence="1">
    <location>
        <begin position="341"/>
        <end position="417"/>
    </location>
</feature>
<feature type="compositionally biased region" description="Low complexity" evidence="2">
    <location>
        <begin position="315"/>
        <end position="327"/>
    </location>
</feature>
<reference evidence="5 6" key="1">
    <citation type="submission" date="2024-01" db="EMBL/GenBank/DDBJ databases">
        <title>The genomes of 5 underutilized Papilionoideae crops provide insights into root nodulation and disease resistanc.</title>
        <authorList>
            <person name="Jiang F."/>
        </authorList>
    </citation>
    <scope>NUCLEOTIDE SEQUENCE [LARGE SCALE GENOMIC DNA]</scope>
    <source>
        <strain evidence="5">DUOXIRENSHENG_FW03</strain>
        <tissue evidence="5">Leaves</tissue>
    </source>
</reference>